<dbReference type="KEGG" id="rst:ATY39_06795"/>
<reference evidence="7" key="2">
    <citation type="submission" date="2016-03" db="EMBL/GenBank/DDBJ databases">
        <authorList>
            <person name="Seldin L."/>
        </authorList>
    </citation>
    <scope>NUCLEOTIDE SEQUENCE [LARGE SCALE GENOMIC DNA]</scope>
    <source>
        <strain evidence="7">PP9</strain>
    </source>
</reference>
<dbReference type="GO" id="GO:0016020">
    <property type="term" value="C:membrane"/>
    <property type="evidence" value="ECO:0007669"/>
    <property type="project" value="UniProtKB-SubCell"/>
</dbReference>
<keyword evidence="3 5" id="KW-1133">Transmembrane helix</keyword>
<evidence type="ECO:0000256" key="3">
    <source>
        <dbReference type="ARBA" id="ARBA00022989"/>
    </source>
</evidence>
<evidence type="ECO:0000313" key="7">
    <source>
        <dbReference type="Proteomes" id="UP000076021"/>
    </source>
</evidence>
<dbReference type="Proteomes" id="UP000076021">
    <property type="component" value="Chromosome"/>
</dbReference>
<dbReference type="EMBL" id="CP014806">
    <property type="protein sequence ID" value="AMW99195.1"/>
    <property type="molecule type" value="Genomic_DNA"/>
</dbReference>
<dbReference type="STRING" id="241244.ATY39_06795"/>
<feature type="transmembrane region" description="Helical" evidence="5">
    <location>
        <begin position="41"/>
        <end position="60"/>
    </location>
</feature>
<evidence type="ECO:0000256" key="2">
    <source>
        <dbReference type="ARBA" id="ARBA00022692"/>
    </source>
</evidence>
<dbReference type="InterPro" id="IPR006479">
    <property type="entry name" value="Holin"/>
</dbReference>
<feature type="transmembrane region" description="Helical" evidence="5">
    <location>
        <begin position="9"/>
        <end position="29"/>
    </location>
</feature>
<reference evidence="6 7" key="1">
    <citation type="journal article" date="2016" name="Genome Announc.">
        <title>Whole-Genome Sequence of Rummeliibacillus stabekisii Strain PP9 Isolated from Antarctic Soil.</title>
        <authorList>
            <person name="da Mota F.F."/>
            <person name="Vollu R.E."/>
            <person name="Jurelevicius D."/>
            <person name="Seldin L."/>
        </authorList>
    </citation>
    <scope>NUCLEOTIDE SEQUENCE [LARGE SCALE GENOMIC DNA]</scope>
    <source>
        <strain evidence="6 7">PP9</strain>
    </source>
</reference>
<accession>A0A143HCK2</accession>
<keyword evidence="7" id="KW-1185">Reference proteome</keyword>
<name>A0A143HCK2_9BACL</name>
<sequence length="83" mass="9254">MTTDKLKQYIALFGGLLSAVLLFLQSLGIDLKWYTGESIDAFTNVLLAAVPFALVVYGIWKNTYVVSDIAKIQEKELEKKGLK</sequence>
<organism evidence="6 7">
    <name type="scientific">Rummeliibacillus stabekisii</name>
    <dbReference type="NCBI Taxonomy" id="241244"/>
    <lineage>
        <taxon>Bacteria</taxon>
        <taxon>Bacillati</taxon>
        <taxon>Bacillota</taxon>
        <taxon>Bacilli</taxon>
        <taxon>Bacillales</taxon>
        <taxon>Caryophanaceae</taxon>
        <taxon>Rummeliibacillus</taxon>
    </lineage>
</organism>
<dbReference type="RefSeq" id="WP_066787655.1">
    <property type="nucleotide sequence ID" value="NZ_CP014806.1"/>
</dbReference>
<evidence type="ECO:0000256" key="5">
    <source>
        <dbReference type="SAM" id="Phobius"/>
    </source>
</evidence>
<dbReference type="Pfam" id="PF04688">
    <property type="entry name" value="Holin_SPP1"/>
    <property type="match status" value="1"/>
</dbReference>
<evidence type="ECO:0000256" key="4">
    <source>
        <dbReference type="ARBA" id="ARBA00023136"/>
    </source>
</evidence>
<dbReference type="AlphaFoldDB" id="A0A143HCK2"/>
<evidence type="ECO:0000313" key="6">
    <source>
        <dbReference type="EMBL" id="AMW99195.1"/>
    </source>
</evidence>
<proteinExistence type="predicted"/>
<evidence type="ECO:0000256" key="1">
    <source>
        <dbReference type="ARBA" id="ARBA00004370"/>
    </source>
</evidence>
<keyword evidence="2 5" id="KW-0812">Transmembrane</keyword>
<keyword evidence="4 5" id="KW-0472">Membrane</keyword>
<gene>
    <name evidence="6" type="ORF">ATY39_06795</name>
</gene>
<comment type="subcellular location">
    <subcellularLocation>
        <location evidence="1">Membrane</location>
    </subcellularLocation>
</comment>
<protein>
    <submittedName>
        <fullName evidence="6">PTS mannose transporter subunit IID</fullName>
    </submittedName>
</protein>